<keyword evidence="2" id="KW-1185">Reference proteome</keyword>
<gene>
    <name evidence="1" type="ORF">LTR37_003572</name>
</gene>
<comment type="caution">
    <text evidence="1">The sequence shown here is derived from an EMBL/GenBank/DDBJ whole genome shotgun (WGS) entry which is preliminary data.</text>
</comment>
<dbReference type="Proteomes" id="UP001281147">
    <property type="component" value="Unassembled WGS sequence"/>
</dbReference>
<reference evidence="1" key="1">
    <citation type="submission" date="2023-07" db="EMBL/GenBank/DDBJ databases">
        <title>Black Yeasts Isolated from many extreme environments.</title>
        <authorList>
            <person name="Coleine C."/>
            <person name="Stajich J.E."/>
            <person name="Selbmann L."/>
        </authorList>
    </citation>
    <scope>NUCLEOTIDE SEQUENCE</scope>
    <source>
        <strain evidence="1">CCFEE 5714</strain>
    </source>
</reference>
<evidence type="ECO:0000313" key="1">
    <source>
        <dbReference type="EMBL" id="KAK3720909.1"/>
    </source>
</evidence>
<accession>A0ACC3NPS5</accession>
<organism evidence="1 2">
    <name type="scientific">Vermiconidia calcicola</name>
    <dbReference type="NCBI Taxonomy" id="1690605"/>
    <lineage>
        <taxon>Eukaryota</taxon>
        <taxon>Fungi</taxon>
        <taxon>Dikarya</taxon>
        <taxon>Ascomycota</taxon>
        <taxon>Pezizomycotina</taxon>
        <taxon>Dothideomycetes</taxon>
        <taxon>Dothideomycetidae</taxon>
        <taxon>Mycosphaerellales</taxon>
        <taxon>Extremaceae</taxon>
        <taxon>Vermiconidia</taxon>
    </lineage>
</organism>
<dbReference type="EMBL" id="JAUTXU010000020">
    <property type="protein sequence ID" value="KAK3720909.1"/>
    <property type="molecule type" value="Genomic_DNA"/>
</dbReference>
<evidence type="ECO:0000313" key="2">
    <source>
        <dbReference type="Proteomes" id="UP001281147"/>
    </source>
</evidence>
<sequence length="251" mass="29349">MATPSTQVEDENEAVIESIRELYRDRFMDPCYLLRLPGELRNEIFELTLCYPKGFAIYMTNQYMDEEHPLGLTETCKWIRRECGNMFFEENEITYELPVLQCASQPEAVQQDVTSEFARGFKRSILQKELAPKLQRFHLSAGILESSAFQGETALRGFHRAWSVIEEAIVALHRNDLKLRLSFGLKFKDEYKIPVDVFITAEQETLEAFKRCFKPFEPLFAGNDASELRLIKNELSRAITRIFRRDQEVER</sequence>
<protein>
    <submittedName>
        <fullName evidence="1">Uncharacterized protein</fullName>
    </submittedName>
</protein>
<name>A0ACC3NPS5_9PEZI</name>
<proteinExistence type="predicted"/>